<protein>
    <recommendedName>
        <fullName evidence="4">DUF4333 domain-containing protein</fullName>
    </recommendedName>
</protein>
<evidence type="ECO:0000313" key="2">
    <source>
        <dbReference type="EMBL" id="WTR71568.1"/>
    </source>
</evidence>
<dbReference type="RefSeq" id="WP_327162954.1">
    <property type="nucleotide sequence ID" value="NZ_CP108062.1"/>
</dbReference>
<gene>
    <name evidence="2" type="ORF">OG814_20925</name>
</gene>
<organism evidence="2 3">
    <name type="scientific">Streptomyces zaomyceticus</name>
    <dbReference type="NCBI Taxonomy" id="68286"/>
    <lineage>
        <taxon>Bacteria</taxon>
        <taxon>Bacillati</taxon>
        <taxon>Actinomycetota</taxon>
        <taxon>Actinomycetes</taxon>
        <taxon>Kitasatosporales</taxon>
        <taxon>Streptomycetaceae</taxon>
        <taxon>Streptomyces</taxon>
    </lineage>
</organism>
<sequence length="150" mass="16457">MGEKTAKKAGPVKPRAWTWVWVSAAVTVFCGGPVAVLAWGAMAWSEIGESQQVDCSEVMTFARGSLPMSAEDAHCTAAHWQDTLADAEFRMPRSEVGGWLDATYPAGRPSLSCEQDRCLDVSFDEMLYVTLRITYEDGDTALVRVRAFDT</sequence>
<evidence type="ECO:0008006" key="4">
    <source>
        <dbReference type="Google" id="ProtNLM"/>
    </source>
</evidence>
<accession>A0ABZ1LDX8</accession>
<dbReference type="Proteomes" id="UP001622594">
    <property type="component" value="Chromosome"/>
</dbReference>
<dbReference type="EMBL" id="CP108188">
    <property type="protein sequence ID" value="WTR71568.1"/>
    <property type="molecule type" value="Genomic_DNA"/>
</dbReference>
<reference evidence="2 3" key="1">
    <citation type="submission" date="2022-10" db="EMBL/GenBank/DDBJ databases">
        <title>The complete genomes of actinobacterial strains from the NBC collection.</title>
        <authorList>
            <person name="Joergensen T.S."/>
            <person name="Alvarez Arevalo M."/>
            <person name="Sterndorff E.B."/>
            <person name="Faurdal D."/>
            <person name="Vuksanovic O."/>
            <person name="Mourched A.-S."/>
            <person name="Charusanti P."/>
            <person name="Shaw S."/>
            <person name="Blin K."/>
            <person name="Weber T."/>
        </authorList>
    </citation>
    <scope>NUCLEOTIDE SEQUENCE [LARGE SCALE GENOMIC DNA]</scope>
    <source>
        <strain evidence="2 3">NBC_00123</strain>
    </source>
</reference>
<feature type="transmembrane region" description="Helical" evidence="1">
    <location>
        <begin position="20"/>
        <end position="42"/>
    </location>
</feature>
<evidence type="ECO:0000313" key="3">
    <source>
        <dbReference type="Proteomes" id="UP001622594"/>
    </source>
</evidence>
<keyword evidence="1" id="KW-0472">Membrane</keyword>
<keyword evidence="3" id="KW-1185">Reference proteome</keyword>
<keyword evidence="1" id="KW-0812">Transmembrane</keyword>
<proteinExistence type="predicted"/>
<name>A0ABZ1LDX8_9ACTN</name>
<evidence type="ECO:0000256" key="1">
    <source>
        <dbReference type="SAM" id="Phobius"/>
    </source>
</evidence>
<keyword evidence="1" id="KW-1133">Transmembrane helix</keyword>